<comment type="caution">
    <text evidence="7">The sequence shown here is derived from an EMBL/GenBank/DDBJ whole genome shotgun (WGS) entry which is preliminary data.</text>
</comment>
<organism evidence="7 8">
    <name type="scientific">Dermatophagoides farinae</name>
    <name type="common">American house dust mite</name>
    <dbReference type="NCBI Taxonomy" id="6954"/>
    <lineage>
        <taxon>Eukaryota</taxon>
        <taxon>Metazoa</taxon>
        <taxon>Ecdysozoa</taxon>
        <taxon>Arthropoda</taxon>
        <taxon>Chelicerata</taxon>
        <taxon>Arachnida</taxon>
        <taxon>Acari</taxon>
        <taxon>Acariformes</taxon>
        <taxon>Sarcoptiformes</taxon>
        <taxon>Astigmata</taxon>
        <taxon>Psoroptidia</taxon>
        <taxon>Analgoidea</taxon>
        <taxon>Pyroglyphidae</taxon>
        <taxon>Dermatophagoidinae</taxon>
        <taxon>Dermatophagoides</taxon>
    </lineage>
</organism>
<feature type="transmembrane region" description="Helical" evidence="6">
    <location>
        <begin position="534"/>
        <end position="553"/>
    </location>
</feature>
<evidence type="ECO:0000256" key="4">
    <source>
        <dbReference type="ARBA" id="ARBA00022989"/>
    </source>
</evidence>
<feature type="transmembrane region" description="Helical" evidence="6">
    <location>
        <begin position="559"/>
        <end position="577"/>
    </location>
</feature>
<evidence type="ECO:0008006" key="9">
    <source>
        <dbReference type="Google" id="ProtNLM"/>
    </source>
</evidence>
<keyword evidence="8" id="KW-1185">Reference proteome</keyword>
<feature type="transmembrane region" description="Helical" evidence="6">
    <location>
        <begin position="65"/>
        <end position="88"/>
    </location>
</feature>
<accession>A0A922LBB2</accession>
<evidence type="ECO:0000256" key="6">
    <source>
        <dbReference type="SAM" id="Phobius"/>
    </source>
</evidence>
<comment type="subcellular location">
    <subcellularLocation>
        <location evidence="1">Membrane</location>
        <topology evidence="1">Multi-pass membrane protein</topology>
    </subcellularLocation>
</comment>
<dbReference type="GO" id="GO:0016020">
    <property type="term" value="C:membrane"/>
    <property type="evidence" value="ECO:0007669"/>
    <property type="project" value="UniProtKB-SubCell"/>
</dbReference>
<dbReference type="EMBL" id="ASGP02000002">
    <property type="protein sequence ID" value="KAH9521860.1"/>
    <property type="molecule type" value="Genomic_DNA"/>
</dbReference>
<feature type="transmembrane region" description="Helical" evidence="6">
    <location>
        <begin position="161"/>
        <end position="182"/>
    </location>
</feature>
<keyword evidence="4 6" id="KW-1133">Transmembrane helix</keyword>
<keyword evidence="5 6" id="KW-0472">Membrane</keyword>
<protein>
    <recommendedName>
        <fullName evidence="9">Transmembrane protein</fullName>
    </recommendedName>
</protein>
<proteinExistence type="inferred from homology"/>
<feature type="transmembrane region" description="Helical" evidence="6">
    <location>
        <begin position="308"/>
        <end position="328"/>
    </location>
</feature>
<reference evidence="7" key="2">
    <citation type="journal article" date="2022" name="Res Sq">
        <title>Comparative Genomics Reveals Insights into the Divergent Evolution of Astigmatic Mites and Household Pest Adaptations.</title>
        <authorList>
            <person name="Xiong Q."/>
            <person name="Wan A.T.-Y."/>
            <person name="Liu X.-Y."/>
            <person name="Fung C.S.-H."/>
            <person name="Xiao X."/>
            <person name="Malainual N."/>
            <person name="Hou J."/>
            <person name="Wang L."/>
            <person name="Wang M."/>
            <person name="Yang K."/>
            <person name="Cui Y."/>
            <person name="Leung E."/>
            <person name="Nong W."/>
            <person name="Shin S.-K."/>
            <person name="Au S."/>
            <person name="Jeong K.Y."/>
            <person name="Chew F.T."/>
            <person name="Hui J."/>
            <person name="Leung T.F."/>
            <person name="Tungtrongchitr A."/>
            <person name="Zhong N."/>
            <person name="Liu Z."/>
            <person name="Tsui S."/>
        </authorList>
    </citation>
    <scope>NUCLEOTIDE SEQUENCE</scope>
    <source>
        <strain evidence="7">Derf</strain>
        <tissue evidence="7">Whole organism</tissue>
    </source>
</reference>
<evidence type="ECO:0000313" key="8">
    <source>
        <dbReference type="Proteomes" id="UP000790347"/>
    </source>
</evidence>
<feature type="transmembrane region" description="Helical" evidence="6">
    <location>
        <begin position="216"/>
        <end position="235"/>
    </location>
</feature>
<dbReference type="Proteomes" id="UP000790347">
    <property type="component" value="Unassembled WGS sequence"/>
</dbReference>
<evidence type="ECO:0000313" key="7">
    <source>
        <dbReference type="EMBL" id="KAH9521860.1"/>
    </source>
</evidence>
<evidence type="ECO:0000256" key="3">
    <source>
        <dbReference type="ARBA" id="ARBA00022692"/>
    </source>
</evidence>
<dbReference type="InterPro" id="IPR002549">
    <property type="entry name" value="AI-2E-like"/>
</dbReference>
<dbReference type="AlphaFoldDB" id="A0A922LBB2"/>
<evidence type="ECO:0000256" key="5">
    <source>
        <dbReference type="ARBA" id="ARBA00023136"/>
    </source>
</evidence>
<gene>
    <name evidence="7" type="ORF">DERF_005483</name>
</gene>
<comment type="similarity">
    <text evidence="2">Belongs to the autoinducer-2 exporter (AI-2E) (TC 2.A.86) family.</text>
</comment>
<evidence type="ECO:0000256" key="1">
    <source>
        <dbReference type="ARBA" id="ARBA00004141"/>
    </source>
</evidence>
<name>A0A922LBB2_DERFA</name>
<evidence type="ECO:0000256" key="2">
    <source>
        <dbReference type="ARBA" id="ARBA00009773"/>
    </source>
</evidence>
<reference evidence="7" key="1">
    <citation type="submission" date="2013-05" db="EMBL/GenBank/DDBJ databases">
        <authorList>
            <person name="Yim A.K.Y."/>
            <person name="Chan T.F."/>
            <person name="Ji K.M."/>
            <person name="Liu X.Y."/>
            <person name="Zhou J.W."/>
            <person name="Li R.Q."/>
            <person name="Yang K.Y."/>
            <person name="Li J."/>
            <person name="Li M."/>
            <person name="Law P.T.W."/>
            <person name="Wu Y.L."/>
            <person name="Cai Z.L."/>
            <person name="Qin H."/>
            <person name="Bao Y."/>
            <person name="Leung R.K.K."/>
            <person name="Ng P.K.S."/>
            <person name="Zou J."/>
            <person name="Zhong X.J."/>
            <person name="Ran P.X."/>
            <person name="Zhong N.S."/>
            <person name="Liu Z.G."/>
            <person name="Tsui S.K.W."/>
        </authorList>
    </citation>
    <scope>NUCLEOTIDE SEQUENCE</scope>
    <source>
        <strain evidence="7">Derf</strain>
        <tissue evidence="7">Whole organism</tissue>
    </source>
</reference>
<feature type="transmembrane region" description="Helical" evidence="6">
    <location>
        <begin position="388"/>
        <end position="410"/>
    </location>
</feature>
<feature type="transmembrane region" description="Helical" evidence="6">
    <location>
        <begin position="614"/>
        <end position="632"/>
    </location>
</feature>
<feature type="transmembrane region" description="Helical" evidence="6">
    <location>
        <begin position="638"/>
        <end position="661"/>
    </location>
</feature>
<sequence length="762" mass="86913">MESTPSFVKTPRVKARLSDVVSTWITYRQKGVQNLVIQSLSILLSVTILFLLSQVYYIFLPCLKALLWALLCGSALYPFKIWLAKLLSEWLDQLDRTNRSLCLGCLMLPMQLTWMLYNCFIELMSSNLVLFVVFHFRYQIVCHVRRLSSKLLPMVIKDGHLAAIVIALVVIIVHFVISMSLAPEHRKLSRSMPSVLLMACIYALHYHMRIFGQLTLLLIVCMFVVGLVATSYNIVHGSTEPPPLDGLVNVFRENVRTKVENYATWIRDKYQQSTDHIDGSDMNIGQLFITRLFTVSAFAIAEHMNVSNLLLAIVLVHLILQRMLAMLISDQLSTCIEFGKRWLESVMEKTANKFKDDILFRMLAYFFRQGDRLIKVGLRNSLDLLTSISLFVIVGLMVTFSTVFVSIKIYGECYQTIYLLQNELKTIEFIQESINITIKQISEPHYVDNLINDRLNLQDDEKIFINKMLAEFRHNILPWLNNSSNDHQSIPLTSESSDRLEWLSLNQWPKLWRLVDYKNFSQLIELLRTQASSYLPMVKSIVSVSYAFVFVILDSSTMLVSFVFNFIIFLLALFYLLSSSQNKYKPIELMDHMAASLVTSNQEENKFSHYVEQVVNSIFAATIKISAFYGVYTWLLHSLFSIGICYIPAVIAAILAAVPLLNAYWASLPACLYLYYFEGNLALVKSLSMFGLAMLPSFMVDSSIYSDIGKGGHPYLTGLAITCGVVYYGVEGALFGPLWLCLLFIIMNMCTEMDGNIISITP</sequence>
<dbReference type="PANTHER" id="PTHR21716:SF4">
    <property type="entry name" value="TRANSMEMBRANE PROTEIN 245"/>
    <property type="match status" value="1"/>
</dbReference>
<feature type="transmembrane region" description="Helical" evidence="6">
    <location>
        <begin position="715"/>
        <end position="746"/>
    </location>
</feature>
<feature type="transmembrane region" description="Helical" evidence="6">
    <location>
        <begin position="673"/>
        <end position="695"/>
    </location>
</feature>
<feature type="transmembrane region" description="Helical" evidence="6">
    <location>
        <begin position="35"/>
        <end position="59"/>
    </location>
</feature>
<dbReference type="PANTHER" id="PTHR21716">
    <property type="entry name" value="TRANSMEMBRANE PROTEIN"/>
    <property type="match status" value="1"/>
</dbReference>
<keyword evidence="3 6" id="KW-0812">Transmembrane</keyword>
<feature type="transmembrane region" description="Helical" evidence="6">
    <location>
        <begin position="123"/>
        <end position="140"/>
    </location>
</feature>